<dbReference type="Proteomes" id="UP001321760">
    <property type="component" value="Unassembled WGS sequence"/>
</dbReference>
<comment type="caution">
    <text evidence="1">The sequence shown here is derived from an EMBL/GenBank/DDBJ whole genome shotgun (WGS) entry which is preliminary data.</text>
</comment>
<gene>
    <name evidence="1" type="ORF">QBC34DRAFT_418402</name>
</gene>
<name>A0AAV9G5E6_9PEZI</name>
<dbReference type="AlphaFoldDB" id="A0AAV9G5E6"/>
<organism evidence="1 2">
    <name type="scientific">Podospora aff. communis PSN243</name>
    <dbReference type="NCBI Taxonomy" id="3040156"/>
    <lineage>
        <taxon>Eukaryota</taxon>
        <taxon>Fungi</taxon>
        <taxon>Dikarya</taxon>
        <taxon>Ascomycota</taxon>
        <taxon>Pezizomycotina</taxon>
        <taxon>Sordariomycetes</taxon>
        <taxon>Sordariomycetidae</taxon>
        <taxon>Sordariales</taxon>
        <taxon>Podosporaceae</taxon>
        <taxon>Podospora</taxon>
    </lineage>
</organism>
<evidence type="ECO:0000313" key="1">
    <source>
        <dbReference type="EMBL" id="KAK4442663.1"/>
    </source>
</evidence>
<proteinExistence type="predicted"/>
<sequence>MKIRDFVELRQIPWPGRPMQEARKVPETTRWFDEAEVMAGGEDRPWFEKNKDETRMQYYRQLYRSFGWPGNFRGAECWKHLAEVVTEDPWIWRPEYEAQPYGLLRRYAKDGNKEVGAYEVMQILGIEEWDDVYW</sequence>
<reference evidence="1" key="2">
    <citation type="submission" date="2023-05" db="EMBL/GenBank/DDBJ databases">
        <authorList>
            <consortium name="Lawrence Berkeley National Laboratory"/>
            <person name="Steindorff A."/>
            <person name="Hensen N."/>
            <person name="Bonometti L."/>
            <person name="Westerberg I."/>
            <person name="Brannstrom I.O."/>
            <person name="Guillou S."/>
            <person name="Cros-Aarteil S."/>
            <person name="Calhoun S."/>
            <person name="Haridas S."/>
            <person name="Kuo A."/>
            <person name="Mondo S."/>
            <person name="Pangilinan J."/>
            <person name="Riley R."/>
            <person name="Labutti K."/>
            <person name="Andreopoulos B."/>
            <person name="Lipzen A."/>
            <person name="Chen C."/>
            <person name="Yanf M."/>
            <person name="Daum C."/>
            <person name="Ng V."/>
            <person name="Clum A."/>
            <person name="Ohm R."/>
            <person name="Martin F."/>
            <person name="Silar P."/>
            <person name="Natvig D."/>
            <person name="Lalanne C."/>
            <person name="Gautier V."/>
            <person name="Ament-Velasquez S.L."/>
            <person name="Kruys A."/>
            <person name="Hutchinson M.I."/>
            <person name="Powell A.J."/>
            <person name="Barry K."/>
            <person name="Miller A.N."/>
            <person name="Grigoriev I.V."/>
            <person name="Debuchy R."/>
            <person name="Gladieux P."/>
            <person name="Thoren M.H."/>
            <person name="Johannesson H."/>
        </authorList>
    </citation>
    <scope>NUCLEOTIDE SEQUENCE</scope>
    <source>
        <strain evidence="1">PSN243</strain>
    </source>
</reference>
<keyword evidence="2" id="KW-1185">Reference proteome</keyword>
<reference evidence="1" key="1">
    <citation type="journal article" date="2023" name="Mol. Phylogenet. Evol.">
        <title>Genome-scale phylogeny and comparative genomics of the fungal order Sordariales.</title>
        <authorList>
            <person name="Hensen N."/>
            <person name="Bonometti L."/>
            <person name="Westerberg I."/>
            <person name="Brannstrom I.O."/>
            <person name="Guillou S."/>
            <person name="Cros-Aarteil S."/>
            <person name="Calhoun S."/>
            <person name="Haridas S."/>
            <person name="Kuo A."/>
            <person name="Mondo S."/>
            <person name="Pangilinan J."/>
            <person name="Riley R."/>
            <person name="LaButti K."/>
            <person name="Andreopoulos B."/>
            <person name="Lipzen A."/>
            <person name="Chen C."/>
            <person name="Yan M."/>
            <person name="Daum C."/>
            <person name="Ng V."/>
            <person name="Clum A."/>
            <person name="Steindorff A."/>
            <person name="Ohm R.A."/>
            <person name="Martin F."/>
            <person name="Silar P."/>
            <person name="Natvig D.O."/>
            <person name="Lalanne C."/>
            <person name="Gautier V."/>
            <person name="Ament-Velasquez S.L."/>
            <person name="Kruys A."/>
            <person name="Hutchinson M.I."/>
            <person name="Powell A.J."/>
            <person name="Barry K."/>
            <person name="Miller A.N."/>
            <person name="Grigoriev I.V."/>
            <person name="Debuchy R."/>
            <person name="Gladieux P."/>
            <person name="Hiltunen Thoren M."/>
            <person name="Johannesson H."/>
        </authorList>
    </citation>
    <scope>NUCLEOTIDE SEQUENCE</scope>
    <source>
        <strain evidence="1">PSN243</strain>
    </source>
</reference>
<evidence type="ECO:0000313" key="2">
    <source>
        <dbReference type="Proteomes" id="UP001321760"/>
    </source>
</evidence>
<dbReference type="EMBL" id="MU866010">
    <property type="protein sequence ID" value="KAK4442663.1"/>
    <property type="molecule type" value="Genomic_DNA"/>
</dbReference>
<accession>A0AAV9G5E6</accession>
<protein>
    <submittedName>
        <fullName evidence="1">Uncharacterized protein</fullName>
    </submittedName>
</protein>
<feature type="non-terminal residue" evidence="1">
    <location>
        <position position="1"/>
    </location>
</feature>